<dbReference type="RefSeq" id="WP_191754035.1">
    <property type="nucleotide sequence ID" value="NZ_JACSQM010000004.1"/>
</dbReference>
<gene>
    <name evidence="4" type="ORF">H9648_12015</name>
</gene>
<evidence type="ECO:0000259" key="3">
    <source>
        <dbReference type="Pfam" id="PF09335"/>
    </source>
</evidence>
<evidence type="ECO:0000256" key="1">
    <source>
        <dbReference type="ARBA" id="ARBA00010792"/>
    </source>
</evidence>
<feature type="transmembrane region" description="Helical" evidence="2">
    <location>
        <begin position="122"/>
        <end position="146"/>
    </location>
</feature>
<keyword evidence="2" id="KW-0812">Transmembrane</keyword>
<evidence type="ECO:0000256" key="2">
    <source>
        <dbReference type="SAM" id="Phobius"/>
    </source>
</evidence>
<feature type="transmembrane region" description="Helical" evidence="2">
    <location>
        <begin position="80"/>
        <end position="102"/>
    </location>
</feature>
<comment type="caution">
    <text evidence="4">The sequence shown here is derived from an EMBL/GenBank/DDBJ whole genome shotgun (WGS) entry which is preliminary data.</text>
</comment>
<feature type="domain" description="VTT" evidence="3">
    <location>
        <begin position="137"/>
        <end position="253"/>
    </location>
</feature>
<dbReference type="EMBL" id="JACSQM010000004">
    <property type="protein sequence ID" value="MBD7964780.1"/>
    <property type="molecule type" value="Genomic_DNA"/>
</dbReference>
<feature type="transmembrane region" description="Helical" evidence="2">
    <location>
        <begin position="51"/>
        <end position="68"/>
    </location>
</feature>
<keyword evidence="2" id="KW-0472">Membrane</keyword>
<dbReference type="PANTHER" id="PTHR42709">
    <property type="entry name" value="ALKALINE PHOSPHATASE LIKE PROTEIN"/>
    <property type="match status" value="1"/>
</dbReference>
<dbReference type="Proteomes" id="UP000603641">
    <property type="component" value="Unassembled WGS sequence"/>
</dbReference>
<sequence>MNLKSQLNTASYKIINQNMYSFLKQLGMLSLSLLLLSQSLSTLNQSYRTFGLIIGYSLVIVSALSYFLKKRTIFEMIRTASIVYSVLVAAIFLTHFMSSMIVTIDNKGLETILNENMEIAKLIYFAVCYAQPIILPVPEIVTVVAGSAALGSFSAFILGFTGAVLGILTMYYLSRTYGMKVVERLVNEKQLEQYHRFVKKNEMWILLLLFIIPVLPDEIICVGAGISGVKVKRFMIIAVLSKLVTTFSLAYSLRLTEIF</sequence>
<dbReference type="InterPro" id="IPR032816">
    <property type="entry name" value="VTT_dom"/>
</dbReference>
<proteinExistence type="inferred from homology"/>
<comment type="similarity">
    <text evidence="1">Belongs to the DedA family.</text>
</comment>
<name>A0ABR8SMQ9_9BACL</name>
<feature type="transmembrane region" description="Helical" evidence="2">
    <location>
        <begin position="203"/>
        <end position="227"/>
    </location>
</feature>
<feature type="transmembrane region" description="Helical" evidence="2">
    <location>
        <begin position="234"/>
        <end position="253"/>
    </location>
</feature>
<accession>A0ABR8SMQ9</accession>
<evidence type="ECO:0000313" key="5">
    <source>
        <dbReference type="Proteomes" id="UP000603641"/>
    </source>
</evidence>
<reference evidence="4 5" key="1">
    <citation type="submission" date="2020-08" db="EMBL/GenBank/DDBJ databases">
        <title>A Genomic Blueprint of the Chicken Gut Microbiome.</title>
        <authorList>
            <person name="Gilroy R."/>
            <person name="Ravi A."/>
            <person name="Getino M."/>
            <person name="Pursley I."/>
            <person name="Horton D.L."/>
            <person name="Alikhan N.-F."/>
            <person name="Baker D."/>
            <person name="Gharbi K."/>
            <person name="Hall N."/>
            <person name="Watson M."/>
            <person name="Adriaenssens E.M."/>
            <person name="Foster-Nyarko E."/>
            <person name="Jarju S."/>
            <person name="Secka A."/>
            <person name="Antonio M."/>
            <person name="Oren A."/>
            <person name="Chaudhuri R."/>
            <person name="La Ragione R.M."/>
            <person name="Hildebrand F."/>
            <person name="Pallen M.J."/>
        </authorList>
    </citation>
    <scope>NUCLEOTIDE SEQUENCE [LARGE SCALE GENOMIC DNA]</scope>
    <source>
        <strain evidence="4 5">Sa2CUA10</strain>
    </source>
</reference>
<protein>
    <submittedName>
        <fullName evidence="4">TVP38/TMEM64 family protein</fullName>
    </submittedName>
</protein>
<feature type="transmembrane region" description="Helical" evidence="2">
    <location>
        <begin position="153"/>
        <end position="173"/>
    </location>
</feature>
<keyword evidence="2" id="KW-1133">Transmembrane helix</keyword>
<dbReference type="InterPro" id="IPR051311">
    <property type="entry name" value="DedA_domain"/>
</dbReference>
<dbReference type="Pfam" id="PF09335">
    <property type="entry name" value="VTT_dom"/>
    <property type="match status" value="1"/>
</dbReference>
<organism evidence="4 5">
    <name type="scientific">Fictibacillus norfolkensis</name>
    <dbReference type="NCBI Taxonomy" id="2762233"/>
    <lineage>
        <taxon>Bacteria</taxon>
        <taxon>Bacillati</taxon>
        <taxon>Bacillota</taxon>
        <taxon>Bacilli</taxon>
        <taxon>Bacillales</taxon>
        <taxon>Fictibacillaceae</taxon>
        <taxon>Fictibacillus</taxon>
    </lineage>
</organism>
<keyword evidence="5" id="KW-1185">Reference proteome</keyword>
<evidence type="ECO:0000313" key="4">
    <source>
        <dbReference type="EMBL" id="MBD7964780.1"/>
    </source>
</evidence>